<dbReference type="Pfam" id="PF07690">
    <property type="entry name" value="MFS_1"/>
    <property type="match status" value="1"/>
</dbReference>
<dbReference type="InterPro" id="IPR036259">
    <property type="entry name" value="MFS_trans_sf"/>
</dbReference>
<feature type="transmembrane region" description="Helical" evidence="6">
    <location>
        <begin position="426"/>
        <end position="444"/>
    </location>
</feature>
<comment type="caution">
    <text evidence="7">The sequence shown here is derived from an EMBL/GenBank/DDBJ whole genome shotgun (WGS) entry which is preliminary data.</text>
</comment>
<feature type="compositionally biased region" description="Basic and acidic residues" evidence="5">
    <location>
        <begin position="533"/>
        <end position="542"/>
    </location>
</feature>
<feature type="compositionally biased region" description="Pro residues" evidence="5">
    <location>
        <begin position="666"/>
        <end position="675"/>
    </location>
</feature>
<evidence type="ECO:0000256" key="1">
    <source>
        <dbReference type="ARBA" id="ARBA00004141"/>
    </source>
</evidence>
<dbReference type="PANTHER" id="PTHR23294">
    <property type="entry name" value="ET TRANSLATION PRODUCT-RELATED"/>
    <property type="match status" value="1"/>
</dbReference>
<proteinExistence type="predicted"/>
<dbReference type="Gene3D" id="1.20.1250.20">
    <property type="entry name" value="MFS general substrate transporter like domains"/>
    <property type="match status" value="1"/>
</dbReference>
<evidence type="ECO:0008006" key="9">
    <source>
        <dbReference type="Google" id="ProtNLM"/>
    </source>
</evidence>
<feature type="compositionally biased region" description="Basic and acidic residues" evidence="5">
    <location>
        <begin position="471"/>
        <end position="489"/>
    </location>
</feature>
<keyword evidence="2 6" id="KW-0812">Transmembrane</keyword>
<feature type="compositionally biased region" description="Basic and acidic residues" evidence="5">
    <location>
        <begin position="498"/>
        <end position="507"/>
    </location>
</feature>
<feature type="transmembrane region" description="Helical" evidence="6">
    <location>
        <begin position="206"/>
        <end position="224"/>
    </location>
</feature>
<organism evidence="7 8">
    <name type="scientific">Blattamonas nauphoetae</name>
    <dbReference type="NCBI Taxonomy" id="2049346"/>
    <lineage>
        <taxon>Eukaryota</taxon>
        <taxon>Metamonada</taxon>
        <taxon>Preaxostyla</taxon>
        <taxon>Oxymonadida</taxon>
        <taxon>Blattamonas</taxon>
    </lineage>
</organism>
<comment type="subcellular location">
    <subcellularLocation>
        <location evidence="1">Membrane</location>
        <topology evidence="1">Multi-pass membrane protein</topology>
    </subcellularLocation>
</comment>
<reference evidence="7 8" key="1">
    <citation type="journal article" date="2022" name="bioRxiv">
        <title>Genomics of Preaxostyla Flagellates Illuminates Evolutionary Transitions and the Path Towards Mitochondrial Loss.</title>
        <authorList>
            <person name="Novak L.V.F."/>
            <person name="Treitli S.C."/>
            <person name="Pyrih J."/>
            <person name="Halakuc P."/>
            <person name="Pipaliya S.V."/>
            <person name="Vacek V."/>
            <person name="Brzon O."/>
            <person name="Soukal P."/>
            <person name="Eme L."/>
            <person name="Dacks J.B."/>
            <person name="Karnkowska A."/>
            <person name="Elias M."/>
            <person name="Hampl V."/>
        </authorList>
    </citation>
    <scope>NUCLEOTIDE SEQUENCE [LARGE SCALE GENOMIC DNA]</scope>
    <source>
        <strain evidence="7">NAU3</strain>
        <tissue evidence="7">Gut</tissue>
    </source>
</reference>
<feature type="compositionally biased region" description="Low complexity" evidence="5">
    <location>
        <begin position="604"/>
        <end position="628"/>
    </location>
</feature>
<feature type="transmembrane region" description="Helical" evidence="6">
    <location>
        <begin position="178"/>
        <end position="199"/>
    </location>
</feature>
<feature type="compositionally biased region" description="Basic residues" evidence="5">
    <location>
        <begin position="632"/>
        <end position="642"/>
    </location>
</feature>
<evidence type="ECO:0000313" key="7">
    <source>
        <dbReference type="EMBL" id="KAK2946976.1"/>
    </source>
</evidence>
<dbReference type="Proteomes" id="UP001281761">
    <property type="component" value="Unassembled WGS sequence"/>
</dbReference>
<feature type="transmembrane region" description="Helical" evidence="6">
    <location>
        <begin position="75"/>
        <end position="96"/>
    </location>
</feature>
<dbReference type="EMBL" id="JARBJD010000213">
    <property type="protein sequence ID" value="KAK2946976.1"/>
    <property type="molecule type" value="Genomic_DNA"/>
</dbReference>
<dbReference type="InterPro" id="IPR011701">
    <property type="entry name" value="MFS"/>
</dbReference>
<evidence type="ECO:0000256" key="6">
    <source>
        <dbReference type="SAM" id="Phobius"/>
    </source>
</evidence>
<protein>
    <recommendedName>
        <fullName evidence="9">Major facilitator superfamily (MFS) profile domain-containing protein</fullName>
    </recommendedName>
</protein>
<feature type="region of interest" description="Disordered" evidence="5">
    <location>
        <begin position="471"/>
        <end position="676"/>
    </location>
</feature>
<evidence type="ECO:0000256" key="3">
    <source>
        <dbReference type="ARBA" id="ARBA00022989"/>
    </source>
</evidence>
<accession>A0ABQ9X9N2</accession>
<feature type="transmembrane region" description="Helical" evidence="6">
    <location>
        <begin position="360"/>
        <end position="376"/>
    </location>
</feature>
<feature type="compositionally biased region" description="Basic and acidic residues" evidence="5">
    <location>
        <begin position="721"/>
        <end position="733"/>
    </location>
</feature>
<evidence type="ECO:0000256" key="4">
    <source>
        <dbReference type="ARBA" id="ARBA00023136"/>
    </source>
</evidence>
<keyword evidence="3 6" id="KW-1133">Transmembrane helix</keyword>
<feature type="transmembrane region" description="Helical" evidence="6">
    <location>
        <begin position="46"/>
        <end position="63"/>
    </location>
</feature>
<evidence type="ECO:0000256" key="5">
    <source>
        <dbReference type="SAM" id="MobiDB-lite"/>
    </source>
</evidence>
<name>A0ABQ9X9N2_9EUKA</name>
<feature type="transmembrane region" description="Helical" evidence="6">
    <location>
        <begin position="267"/>
        <end position="289"/>
    </location>
</feature>
<feature type="transmembrane region" description="Helical" evidence="6">
    <location>
        <begin position="301"/>
        <end position="321"/>
    </location>
</feature>
<dbReference type="PANTHER" id="PTHR23294:SF0">
    <property type="entry name" value="UNC93-LIKE PROTEIN MFSD11"/>
    <property type="match status" value="1"/>
</dbReference>
<evidence type="ECO:0000313" key="8">
    <source>
        <dbReference type="Proteomes" id="UP001281761"/>
    </source>
</evidence>
<feature type="compositionally biased region" description="Basic residues" evidence="5">
    <location>
        <begin position="591"/>
        <end position="603"/>
    </location>
</feature>
<evidence type="ECO:0000256" key="2">
    <source>
        <dbReference type="ARBA" id="ARBA00022692"/>
    </source>
</evidence>
<dbReference type="PROSITE" id="PS00217">
    <property type="entry name" value="SUGAR_TRANSPORT_2"/>
    <property type="match status" value="1"/>
</dbReference>
<sequence length="754" mass="83662">MARSMKEEGTAATQLLIGSINAGDDPSLDLTIPPPSKEINPKIKTVIIAISFTCIFVAANTSLNYMTTFFPEYSAIVLCLYGFLCAIISIFAPVFTMLFSTYILLIFSAICFLIFQGIALFVLILVRNATSTPTVGVVLLFVAGILFGIGYGLIWSAWTEYMNEISTDEIRGTLSGLFYAIYYMSTPVGNGLTSILFFCKFEKWQVVLVLTAFCAVGVIVMFFVPSGQCTKKPKRDTNFATLDPAPSKAVHIKSYFKSLFGWAKTTATFPVIIIGALYQAIQAFIQACFTQQIPKSQGSTYIGIAFAISGIFSVAASLVFGQVIDRRSKRAGYFLDMSCMLLMIVLAQITILIPQETHGTLRLVFFIITVSVYGFEQTGWDVNNFSLVVALSKGNMVSFFQFTRVFTYSMYGVVSLLSDYISKQPSVLIIVMICLLYLSTLTLWNVDVHKVSFSGFVKPAAIEGVAKDELGTGKHISEEDHEPTERDSLLTDSGTPRHSRETLDERKKGGKKGRVSKYSKQEDTDTSSDSETEGLKGREKSFVDLPEQTVNDLQEKLERSSPSSPEPLPNIDSQPLLAPGRTYKSSSNFKTPRRHKSSRRSSRSSHSSHSPTPSPSPSSSHSASTHSSQARSTKKKDKHKRDRERTGSFFFNRPNILLPGMSSPHPNMPQQPMPVPTEDDIIREQFARRTQSGFFRGAEDAGLAALRISRSQINMKDIARKGDQLGMDDGREKWKQKKVRERQAVVEPDESEEE</sequence>
<dbReference type="SUPFAM" id="SSF103473">
    <property type="entry name" value="MFS general substrate transporter"/>
    <property type="match status" value="1"/>
</dbReference>
<feature type="transmembrane region" description="Helical" evidence="6">
    <location>
        <begin position="102"/>
        <end position="126"/>
    </location>
</feature>
<feature type="transmembrane region" description="Helical" evidence="6">
    <location>
        <begin position="138"/>
        <end position="158"/>
    </location>
</feature>
<gene>
    <name evidence="7" type="ORF">BLNAU_18062</name>
</gene>
<keyword evidence="8" id="KW-1185">Reference proteome</keyword>
<dbReference type="InterPro" id="IPR051617">
    <property type="entry name" value="UNC-93-like_regulator"/>
</dbReference>
<feature type="region of interest" description="Disordered" evidence="5">
    <location>
        <begin position="721"/>
        <end position="754"/>
    </location>
</feature>
<keyword evidence="4 6" id="KW-0472">Membrane</keyword>
<dbReference type="InterPro" id="IPR005829">
    <property type="entry name" value="Sugar_transporter_CS"/>
</dbReference>
<feature type="compositionally biased region" description="Basic residues" evidence="5">
    <location>
        <begin position="508"/>
        <end position="517"/>
    </location>
</feature>
<feature type="transmembrane region" description="Helical" evidence="6">
    <location>
        <begin position="333"/>
        <end position="353"/>
    </location>
</feature>